<reference evidence="2 3" key="1">
    <citation type="submission" date="2014-05" db="EMBL/GenBank/DDBJ databases">
        <title>Draft Genome Sequence of Kitasatospora cheerisanensis KCTC 2395.</title>
        <authorList>
            <person name="Nam D.H."/>
        </authorList>
    </citation>
    <scope>NUCLEOTIDE SEQUENCE [LARGE SCALE GENOMIC DNA]</scope>
    <source>
        <strain evidence="2 3">KCTC 2395</strain>
    </source>
</reference>
<comment type="caution">
    <text evidence="2">The sequence shown here is derived from an EMBL/GenBank/DDBJ whole genome shotgun (WGS) entry which is preliminary data.</text>
</comment>
<feature type="region of interest" description="Disordered" evidence="1">
    <location>
        <begin position="1"/>
        <end position="48"/>
    </location>
</feature>
<dbReference type="AlphaFoldDB" id="A0A066Z329"/>
<dbReference type="EMBL" id="JNBY01000014">
    <property type="protein sequence ID" value="KDN87922.1"/>
    <property type="molecule type" value="Genomic_DNA"/>
</dbReference>
<protein>
    <submittedName>
        <fullName evidence="2">Uncharacterized protein</fullName>
    </submittedName>
</protein>
<name>A0A066Z329_9ACTN</name>
<dbReference type="HOGENOM" id="CLU_942607_0_0_11"/>
<evidence type="ECO:0000256" key="1">
    <source>
        <dbReference type="SAM" id="MobiDB-lite"/>
    </source>
</evidence>
<proteinExistence type="predicted"/>
<feature type="compositionally biased region" description="Basic residues" evidence="1">
    <location>
        <begin position="35"/>
        <end position="48"/>
    </location>
</feature>
<dbReference type="Proteomes" id="UP000027178">
    <property type="component" value="Unassembled WGS sequence"/>
</dbReference>
<feature type="region of interest" description="Disordered" evidence="1">
    <location>
        <begin position="238"/>
        <end position="295"/>
    </location>
</feature>
<keyword evidence="3" id="KW-1185">Reference proteome</keyword>
<evidence type="ECO:0000313" key="2">
    <source>
        <dbReference type="EMBL" id="KDN87922.1"/>
    </source>
</evidence>
<organism evidence="2 3">
    <name type="scientific">Kitasatospora cheerisanensis KCTC 2395</name>
    <dbReference type="NCBI Taxonomy" id="1348663"/>
    <lineage>
        <taxon>Bacteria</taxon>
        <taxon>Bacillati</taxon>
        <taxon>Actinomycetota</taxon>
        <taxon>Actinomycetes</taxon>
        <taxon>Kitasatosporales</taxon>
        <taxon>Streptomycetaceae</taxon>
        <taxon>Kitasatospora</taxon>
    </lineage>
</organism>
<gene>
    <name evidence="2" type="ORF">KCH_03350</name>
</gene>
<accession>A0A066Z329</accession>
<evidence type="ECO:0000313" key="3">
    <source>
        <dbReference type="Proteomes" id="UP000027178"/>
    </source>
</evidence>
<feature type="compositionally biased region" description="Low complexity" evidence="1">
    <location>
        <begin position="245"/>
        <end position="271"/>
    </location>
</feature>
<sequence length="295" mass="31755">MPRGRRTGRRRGGRGARPRSRRALSGGSRGSGRGRPGRRTGRRTRRRLTGRRAATRLARRGRRTGRAWLRGAVRSARPAHRSVELTPGRLIDQHDLSDRRGRRFHRHHTVRLEGGPPRAGISATRTVRRQQRVATRTTNPRHTLVVDQDSRAGLQNGLVGGRLAVVVAVVGHARVLPQHHRGEAVQVAVDLRVVDAFDSGPGPALVGVLGQVAGELRDVTAGDLPRTAVQARCATVHGPTGRGRTGCARCGPVPSARRPARPARPALTRPRGVGDGSRERILAGGGDGLESHVLS</sequence>
<feature type="compositionally biased region" description="Basic residues" evidence="1">
    <location>
        <begin position="1"/>
        <end position="22"/>
    </location>
</feature>